<dbReference type="OMA" id="KPIFCLI"/>
<dbReference type="InParanoid" id="Q4N0G2"/>
<dbReference type="KEGG" id="tpv:TP03_0182"/>
<feature type="transmembrane region" description="Helical" evidence="1">
    <location>
        <begin position="158"/>
        <end position="178"/>
    </location>
</feature>
<feature type="transmembrane region" description="Helical" evidence="1">
    <location>
        <begin position="378"/>
        <end position="402"/>
    </location>
</feature>
<evidence type="ECO:0000256" key="1">
    <source>
        <dbReference type="SAM" id="Phobius"/>
    </source>
</evidence>
<keyword evidence="1" id="KW-0472">Membrane</keyword>
<dbReference type="EMBL" id="AAGK01000005">
    <property type="protein sequence ID" value="EAN30917.1"/>
    <property type="molecule type" value="Genomic_DNA"/>
</dbReference>
<feature type="transmembrane region" description="Helical" evidence="1">
    <location>
        <begin position="340"/>
        <end position="358"/>
    </location>
</feature>
<dbReference type="VEuPathDB" id="PiroplasmaDB:TpMuguga_03g00182"/>
<feature type="transmembrane region" description="Helical" evidence="1">
    <location>
        <begin position="229"/>
        <end position="248"/>
    </location>
</feature>
<sequence>MESSDFLESTHPYEEDRRRSFFDFSSQRFVFFSILCVLFKSEAIFTFFVCWLRGLALTTGTIKIPTHNTLSHLWLLKPIFCLIIDLSNVSISQTNDGMDFSGKASKVQNRRRPNFLFFRISNYRVVILILSEYTMALCSVLLYILYKINCLNTYCTNILAYTLTLSLVCASAYGEGLFSRYIRGKGENTYLKSVAERLSLSSFYGYTTFLFLMFPVMFPDNKFGELLQLNSLFPLFLVFNAVFVSWLISRPVVSSHVPNSNALSPTASQVDISKADSENFSIQVLLSLFFLLVVSFRLKNDFYNRYKFSDVDQYVYLLFTQLFKLITSLFTFYFMSTRTLLNLSMGIFGTCLLLLYPLKSYTLRFFDNVVRLGTLRILLLGSFLSFIQQILMTYGLVISLFITHPGYEATTLSIPSFSAHLTHLCFRQRVIDYLEMSKKQIWACDILGIFFFSYCFSVLFNKDHPNFLEKFKKSLKILGDENQHSEFTNN</sequence>
<reference evidence="2 3" key="1">
    <citation type="journal article" date="2005" name="Science">
        <title>Genome sequence of Theileria parva, a bovine pathogen that transforms lymphocytes.</title>
        <authorList>
            <person name="Gardner M.J."/>
            <person name="Bishop R."/>
            <person name="Shah T."/>
            <person name="de Villiers E.P."/>
            <person name="Carlton J.M."/>
            <person name="Hall N."/>
            <person name="Ren Q."/>
            <person name="Paulsen I.T."/>
            <person name="Pain A."/>
            <person name="Berriman M."/>
            <person name="Wilson R.J.M."/>
            <person name="Sato S."/>
            <person name="Ralph S.A."/>
            <person name="Mann D.J."/>
            <person name="Xiong Z."/>
            <person name="Shallom S.J."/>
            <person name="Weidman J."/>
            <person name="Jiang L."/>
            <person name="Lynn J."/>
            <person name="Weaver B."/>
            <person name="Shoaibi A."/>
            <person name="Domingo A.R."/>
            <person name="Wasawo D."/>
            <person name="Crabtree J."/>
            <person name="Wortman J.R."/>
            <person name="Haas B."/>
            <person name="Angiuoli S.V."/>
            <person name="Creasy T.H."/>
            <person name="Lu C."/>
            <person name="Suh B."/>
            <person name="Silva J.C."/>
            <person name="Utterback T.R."/>
            <person name="Feldblyum T.V."/>
            <person name="Pertea M."/>
            <person name="Allen J."/>
            <person name="Nierman W.C."/>
            <person name="Taracha E.L.N."/>
            <person name="Salzberg S.L."/>
            <person name="White O.R."/>
            <person name="Fitzhugh H.A."/>
            <person name="Morzaria S."/>
            <person name="Venter J.C."/>
            <person name="Fraser C.M."/>
            <person name="Nene V."/>
        </authorList>
    </citation>
    <scope>NUCLEOTIDE SEQUENCE [LARGE SCALE GENOMIC DNA]</scope>
    <source>
        <strain evidence="2 3">Muguga</strain>
    </source>
</reference>
<comment type="caution">
    <text evidence="2">The sequence shown here is derived from an EMBL/GenBank/DDBJ whole genome shotgun (WGS) entry which is preliminary data.</text>
</comment>
<keyword evidence="1" id="KW-0812">Transmembrane</keyword>
<dbReference type="AlphaFoldDB" id="Q4N0G2"/>
<gene>
    <name evidence="2" type="ordered locus">TP03_0182</name>
</gene>
<keyword evidence="3" id="KW-1185">Reference proteome</keyword>
<name>Q4N0G2_THEPA</name>
<organism evidence="2 3">
    <name type="scientific">Theileria parva</name>
    <name type="common">East coast fever infection agent</name>
    <dbReference type="NCBI Taxonomy" id="5875"/>
    <lineage>
        <taxon>Eukaryota</taxon>
        <taxon>Sar</taxon>
        <taxon>Alveolata</taxon>
        <taxon>Apicomplexa</taxon>
        <taxon>Aconoidasida</taxon>
        <taxon>Piroplasmida</taxon>
        <taxon>Theileriidae</taxon>
        <taxon>Theileria</taxon>
    </lineage>
</organism>
<feature type="transmembrane region" description="Helical" evidence="1">
    <location>
        <begin position="29"/>
        <end position="52"/>
    </location>
</feature>
<evidence type="ECO:0000313" key="3">
    <source>
        <dbReference type="Proteomes" id="UP000001949"/>
    </source>
</evidence>
<feature type="transmembrane region" description="Helical" evidence="1">
    <location>
        <begin position="440"/>
        <end position="460"/>
    </location>
</feature>
<feature type="transmembrane region" description="Helical" evidence="1">
    <location>
        <begin position="125"/>
        <end position="146"/>
    </location>
</feature>
<accession>Q4N0G2</accession>
<feature type="transmembrane region" description="Helical" evidence="1">
    <location>
        <begin position="280"/>
        <end position="298"/>
    </location>
</feature>
<keyword evidence="1" id="KW-1133">Transmembrane helix</keyword>
<protein>
    <submittedName>
        <fullName evidence="2">Uncharacterized protein</fullName>
    </submittedName>
</protein>
<feature type="transmembrane region" description="Helical" evidence="1">
    <location>
        <begin position="314"/>
        <end position="334"/>
    </location>
</feature>
<proteinExistence type="predicted"/>
<dbReference type="GeneID" id="3500119"/>
<feature type="transmembrane region" description="Helical" evidence="1">
    <location>
        <begin position="198"/>
        <end position="217"/>
    </location>
</feature>
<dbReference type="Proteomes" id="UP000001949">
    <property type="component" value="Unassembled WGS sequence"/>
</dbReference>
<dbReference type="eggNOG" id="ENOG502TN4D">
    <property type="taxonomic scope" value="Eukaryota"/>
</dbReference>
<evidence type="ECO:0000313" key="2">
    <source>
        <dbReference type="EMBL" id="EAN30917.1"/>
    </source>
</evidence>